<reference evidence="5 6" key="1">
    <citation type="submission" date="2016-11" db="EMBL/GenBank/DDBJ databases">
        <authorList>
            <person name="Jaros S."/>
            <person name="Januszkiewicz K."/>
            <person name="Wedrychowicz H."/>
        </authorList>
    </citation>
    <scope>NUCLEOTIDE SEQUENCE [LARGE SCALE GENOMIC DNA]</scope>
    <source>
        <strain evidence="5 6">DSM 17459</strain>
    </source>
</reference>
<accession>A0A1M4WC23</accession>
<dbReference type="GO" id="GO:0030246">
    <property type="term" value="F:carbohydrate binding"/>
    <property type="evidence" value="ECO:0007669"/>
    <property type="project" value="UniProtKB-ARBA"/>
</dbReference>
<proteinExistence type="inferred from homology"/>
<keyword evidence="5" id="KW-0762">Sugar transport</keyword>
<dbReference type="SUPFAM" id="SSF53822">
    <property type="entry name" value="Periplasmic binding protein-like I"/>
    <property type="match status" value="1"/>
</dbReference>
<dbReference type="RefSeq" id="WP_072850547.1">
    <property type="nucleotide sequence ID" value="NZ_FQVI01000006.1"/>
</dbReference>
<comment type="subcellular location">
    <subcellularLocation>
        <location evidence="1">Cell envelope</location>
    </subcellularLocation>
</comment>
<dbReference type="InterPro" id="IPR028082">
    <property type="entry name" value="Peripla_BP_I"/>
</dbReference>
<dbReference type="Pfam" id="PF13407">
    <property type="entry name" value="Peripla_BP_4"/>
    <property type="match status" value="1"/>
</dbReference>
<organism evidence="5 6">
    <name type="scientific">Lactonifactor longoviformis DSM 17459</name>
    <dbReference type="NCBI Taxonomy" id="1122155"/>
    <lineage>
        <taxon>Bacteria</taxon>
        <taxon>Bacillati</taxon>
        <taxon>Bacillota</taxon>
        <taxon>Clostridia</taxon>
        <taxon>Eubacteriales</taxon>
        <taxon>Clostridiaceae</taxon>
        <taxon>Lactonifactor</taxon>
    </lineage>
</organism>
<dbReference type="PROSITE" id="PS51257">
    <property type="entry name" value="PROKAR_LIPOPROTEIN"/>
    <property type="match status" value="1"/>
</dbReference>
<keyword evidence="3" id="KW-0732">Signal</keyword>
<comment type="similarity">
    <text evidence="2">Belongs to the bacterial solute-binding protein 2 family.</text>
</comment>
<evidence type="ECO:0000313" key="6">
    <source>
        <dbReference type="Proteomes" id="UP000184245"/>
    </source>
</evidence>
<sequence>MKIGRWLFWVILSAVILTGCGRHSQQEENSMIKLAFISKDLDHYWYQQVKSGMESKCQEMGMKLQCFNSDYDDDTCIRQVKQVIREEYDGLMICATEQKLGSEIGKLCAEAEIPVVTIDDSMRDADGKEFPYVGMATREVGSIGGAALAKMAKEKEFPLENGDVRILEIDVPRLSVFRERLTGYEDALLTNSPLNRENITVIDVSTGMYEANCEIVKRYFQENVPDKNTYWIICGVNDDCALAPMHVLKEMGVPAEQIIACGLGGYELSIREFEAQNRNYITVMTQPDVEGAQAAEMLHEYLVNGEELDTSIILGGAVATCDNYMLYFEDSGNK</sequence>
<dbReference type="PANTHER" id="PTHR46847">
    <property type="entry name" value="D-ALLOSE-BINDING PERIPLASMIC PROTEIN-RELATED"/>
    <property type="match status" value="1"/>
</dbReference>
<dbReference type="STRING" id="1122155.SAMN02745158_01537"/>
<dbReference type="OrthoDB" id="9769193at2"/>
<keyword evidence="5" id="KW-0813">Transport</keyword>
<protein>
    <submittedName>
        <fullName evidence="5">ABC-type sugar transport system, substrate-binding protein, contains N-terminal xre family HTH domain</fullName>
    </submittedName>
</protein>
<dbReference type="AlphaFoldDB" id="A0A1M4WC23"/>
<keyword evidence="6" id="KW-1185">Reference proteome</keyword>
<evidence type="ECO:0000256" key="3">
    <source>
        <dbReference type="ARBA" id="ARBA00022729"/>
    </source>
</evidence>
<evidence type="ECO:0000256" key="1">
    <source>
        <dbReference type="ARBA" id="ARBA00004196"/>
    </source>
</evidence>
<dbReference type="Proteomes" id="UP000184245">
    <property type="component" value="Unassembled WGS sequence"/>
</dbReference>
<gene>
    <name evidence="5" type="ORF">SAMN02745158_01537</name>
</gene>
<feature type="domain" description="Periplasmic binding protein" evidence="4">
    <location>
        <begin position="35"/>
        <end position="305"/>
    </location>
</feature>
<dbReference type="EMBL" id="FQVI01000006">
    <property type="protein sequence ID" value="SHE78700.1"/>
    <property type="molecule type" value="Genomic_DNA"/>
</dbReference>
<dbReference type="GO" id="GO:0030313">
    <property type="term" value="C:cell envelope"/>
    <property type="evidence" value="ECO:0007669"/>
    <property type="project" value="UniProtKB-SubCell"/>
</dbReference>
<dbReference type="Gene3D" id="3.40.50.2300">
    <property type="match status" value="2"/>
</dbReference>
<evidence type="ECO:0000313" key="5">
    <source>
        <dbReference type="EMBL" id="SHE78700.1"/>
    </source>
</evidence>
<name>A0A1M4WC23_9CLOT</name>
<evidence type="ECO:0000259" key="4">
    <source>
        <dbReference type="Pfam" id="PF13407"/>
    </source>
</evidence>
<dbReference type="PANTHER" id="PTHR46847:SF1">
    <property type="entry name" value="D-ALLOSE-BINDING PERIPLASMIC PROTEIN-RELATED"/>
    <property type="match status" value="1"/>
</dbReference>
<dbReference type="InterPro" id="IPR025997">
    <property type="entry name" value="SBP_2_dom"/>
</dbReference>
<evidence type="ECO:0000256" key="2">
    <source>
        <dbReference type="ARBA" id="ARBA00007639"/>
    </source>
</evidence>